<dbReference type="Pfam" id="PF10241">
    <property type="entry name" value="KxDL"/>
    <property type="match status" value="1"/>
</dbReference>
<evidence type="ECO:0000313" key="4">
    <source>
        <dbReference type="EMBL" id="RKP13907.1"/>
    </source>
</evidence>
<reference evidence="5" key="1">
    <citation type="journal article" date="2018" name="Nat. Microbiol.">
        <title>Leveraging single-cell genomics to expand the fungal tree of life.</title>
        <authorList>
            <person name="Ahrendt S.R."/>
            <person name="Quandt C.A."/>
            <person name="Ciobanu D."/>
            <person name="Clum A."/>
            <person name="Salamov A."/>
            <person name="Andreopoulos B."/>
            <person name="Cheng J.F."/>
            <person name="Woyke T."/>
            <person name="Pelin A."/>
            <person name="Henrissat B."/>
            <person name="Reynolds N.K."/>
            <person name="Benny G.L."/>
            <person name="Smith M.E."/>
            <person name="James T.Y."/>
            <person name="Grigoriev I.V."/>
        </authorList>
    </citation>
    <scope>NUCLEOTIDE SEQUENCE [LARGE SCALE GENOMIC DNA]</scope>
</reference>
<feature type="compositionally biased region" description="Polar residues" evidence="2">
    <location>
        <begin position="1"/>
        <end position="13"/>
    </location>
</feature>
<protein>
    <recommendedName>
        <fullName evidence="3">KxDL domain-containing protein</fullName>
    </recommendedName>
</protein>
<proteinExistence type="inferred from homology"/>
<dbReference type="InterPro" id="IPR019371">
    <property type="entry name" value="KxDL_dom"/>
</dbReference>
<dbReference type="EMBL" id="KZ987921">
    <property type="protein sequence ID" value="RKP13907.1"/>
    <property type="molecule type" value="Genomic_DNA"/>
</dbReference>
<dbReference type="OrthoDB" id="10423019at2759"/>
<sequence>MTLSPSSRPNSPTKRPLLKRRTFSGAPLRRSLTAPSSPTAEVDLNSVPAPLSPPLLPMPRLEMSRCRTEPWQGDGASPPGIPITRASMAFSRGLTKATQPSAYPEILETQRETLELLRGSMERALTSVERAESRYVQTKQHLNTHIHMVQEMWTDLREIFRRISVLKEAVKQNHPTAHILALQIYPPMSGEEGEEEDEN</sequence>
<keyword evidence="5" id="KW-1185">Reference proteome</keyword>
<accession>A0A4P9Y4P1</accession>
<dbReference type="AlphaFoldDB" id="A0A4P9Y4P1"/>
<comment type="similarity">
    <text evidence="1">Belongs to the KXD1 family.</text>
</comment>
<dbReference type="Proteomes" id="UP000267251">
    <property type="component" value="Unassembled WGS sequence"/>
</dbReference>
<evidence type="ECO:0000256" key="1">
    <source>
        <dbReference type="ARBA" id="ARBA00005913"/>
    </source>
</evidence>
<feature type="region of interest" description="Disordered" evidence="2">
    <location>
        <begin position="1"/>
        <end position="55"/>
    </location>
</feature>
<evidence type="ECO:0000256" key="2">
    <source>
        <dbReference type="SAM" id="MobiDB-lite"/>
    </source>
</evidence>
<gene>
    <name evidence="4" type="ORF">BJ684DRAFT_19640</name>
</gene>
<name>A0A4P9Y4P1_9FUNG</name>
<feature type="domain" description="KxDL" evidence="3">
    <location>
        <begin position="94"/>
        <end position="177"/>
    </location>
</feature>
<evidence type="ECO:0000313" key="5">
    <source>
        <dbReference type="Proteomes" id="UP000267251"/>
    </source>
</evidence>
<organism evidence="4 5">
    <name type="scientific">Piptocephalis cylindrospora</name>
    <dbReference type="NCBI Taxonomy" id="1907219"/>
    <lineage>
        <taxon>Eukaryota</taxon>
        <taxon>Fungi</taxon>
        <taxon>Fungi incertae sedis</taxon>
        <taxon>Zoopagomycota</taxon>
        <taxon>Zoopagomycotina</taxon>
        <taxon>Zoopagomycetes</taxon>
        <taxon>Zoopagales</taxon>
        <taxon>Piptocephalidaceae</taxon>
        <taxon>Piptocephalis</taxon>
    </lineage>
</organism>
<evidence type="ECO:0000259" key="3">
    <source>
        <dbReference type="Pfam" id="PF10241"/>
    </source>
</evidence>